<proteinExistence type="predicted"/>
<reference evidence="1 2" key="1">
    <citation type="submission" date="2018-12" db="EMBL/GenBank/DDBJ databases">
        <authorList>
            <person name="Yang Y."/>
        </authorList>
    </citation>
    <scope>NUCLEOTIDE SEQUENCE [LARGE SCALE GENOMIC DNA]</scope>
    <source>
        <strain evidence="1 2">L-25-5w-1</strain>
    </source>
</reference>
<evidence type="ECO:0000313" key="1">
    <source>
        <dbReference type="EMBL" id="RTR24589.1"/>
    </source>
</evidence>
<dbReference type="RefSeq" id="WP_126611642.1">
    <property type="nucleotide sequence ID" value="NZ_JBHUCY010000008.1"/>
</dbReference>
<dbReference type="InterPro" id="IPR045397">
    <property type="entry name" value="TumE-like"/>
</dbReference>
<evidence type="ECO:0000313" key="2">
    <source>
        <dbReference type="Proteomes" id="UP000277007"/>
    </source>
</evidence>
<accession>A0A431VPE4</accession>
<sequence>MVDEQWGLQTLLDMDGQRGEVGGGYWFKIEARAVPLSPAIPHGVKYSLTLHVMEGPRIFGIDNAHAPKVTGERRGPGRVRRIEYDHQHHGQKISFYEYVSAQDLLTDFFAKVDAVLKERGVKS</sequence>
<comment type="caution">
    <text evidence="1">The sequence shown here is derived from an EMBL/GenBank/DDBJ whole genome shotgun (WGS) entry which is preliminary data.</text>
</comment>
<organism evidence="1 2">
    <name type="scientific">Azospirillum griseum</name>
    <dbReference type="NCBI Taxonomy" id="2496639"/>
    <lineage>
        <taxon>Bacteria</taxon>
        <taxon>Pseudomonadati</taxon>
        <taxon>Pseudomonadota</taxon>
        <taxon>Alphaproteobacteria</taxon>
        <taxon>Rhodospirillales</taxon>
        <taxon>Azospirillaceae</taxon>
        <taxon>Azospirillum</taxon>
    </lineage>
</organism>
<gene>
    <name evidence="1" type="ORF">EJ903_02210</name>
</gene>
<dbReference type="Proteomes" id="UP000277007">
    <property type="component" value="Unassembled WGS sequence"/>
</dbReference>
<dbReference type="OrthoDB" id="7451512at2"/>
<dbReference type="EMBL" id="RXMA01000001">
    <property type="protein sequence ID" value="RTR24589.1"/>
    <property type="molecule type" value="Genomic_DNA"/>
</dbReference>
<protein>
    <submittedName>
        <fullName evidence="1">Uncharacterized protein</fullName>
    </submittedName>
</protein>
<keyword evidence="2" id="KW-1185">Reference proteome</keyword>
<dbReference type="Pfam" id="PF20126">
    <property type="entry name" value="TumE"/>
    <property type="match status" value="1"/>
</dbReference>
<name>A0A431VPE4_9PROT</name>
<dbReference type="AlphaFoldDB" id="A0A431VPE4"/>